<comment type="function">
    <text evidence="14">Catalyzes the dephosphorylation of undecaprenyl diphosphate (UPP). Confers resistance to bacitracin.</text>
</comment>
<evidence type="ECO:0000256" key="5">
    <source>
        <dbReference type="ARBA" id="ARBA00022475"/>
    </source>
</evidence>
<evidence type="ECO:0000256" key="10">
    <source>
        <dbReference type="ARBA" id="ARBA00023251"/>
    </source>
</evidence>
<dbReference type="STRING" id="706587.Desti_4461"/>
<keyword evidence="6 14" id="KW-0812">Transmembrane</keyword>
<dbReference type="EC" id="3.6.1.27" evidence="3 14"/>
<dbReference type="PANTHER" id="PTHR30622:SF3">
    <property type="entry name" value="UNDECAPRENYL-DIPHOSPHATASE"/>
    <property type="match status" value="1"/>
</dbReference>
<dbReference type="GO" id="GO:0046677">
    <property type="term" value="P:response to antibiotic"/>
    <property type="evidence" value="ECO:0007669"/>
    <property type="project" value="UniProtKB-UniRule"/>
</dbReference>
<evidence type="ECO:0000313" key="16">
    <source>
        <dbReference type="Proteomes" id="UP000006055"/>
    </source>
</evidence>
<dbReference type="NCBIfam" id="TIGR00753">
    <property type="entry name" value="undec_PP_bacA"/>
    <property type="match status" value="1"/>
</dbReference>
<comment type="catalytic activity">
    <reaction evidence="13 14">
        <text>di-trans,octa-cis-undecaprenyl diphosphate + H2O = di-trans,octa-cis-undecaprenyl phosphate + phosphate + H(+)</text>
        <dbReference type="Rhea" id="RHEA:28094"/>
        <dbReference type="ChEBI" id="CHEBI:15377"/>
        <dbReference type="ChEBI" id="CHEBI:15378"/>
        <dbReference type="ChEBI" id="CHEBI:43474"/>
        <dbReference type="ChEBI" id="CHEBI:58405"/>
        <dbReference type="ChEBI" id="CHEBI:60392"/>
        <dbReference type="EC" id="3.6.1.27"/>
    </reaction>
</comment>
<sequence>MELWIAAVLGIVEGITEFIPVSSTGHLILAGHFLGFSGEKAACFDVFIQLGAICAVVFLYYQRFLGLVPVNGFRSYSEQGFSGIRGLVLLALTTLPALVVGAVAHKAIKAYLFGPMTVILALAVGGIALIVVERVKPEGNVRTLDGLTYGQALTVGCFQILAMWPGVSRSAATIVGGMISGLNRYVAAEYSFLAAVPVMIAATGYDLYKEWQWLEMSDLGFFAIGFIVSFISAALAVKTFISLVQRWSLAPYAWYRIAVALVVYLVLVK</sequence>
<feature type="transmembrane region" description="Helical" evidence="14">
    <location>
        <begin position="187"/>
        <end position="207"/>
    </location>
</feature>
<keyword evidence="8 14" id="KW-1133">Transmembrane helix</keyword>
<dbReference type="GO" id="GO:0008360">
    <property type="term" value="P:regulation of cell shape"/>
    <property type="evidence" value="ECO:0007669"/>
    <property type="project" value="UniProtKB-KW"/>
</dbReference>
<keyword evidence="14" id="KW-0997">Cell inner membrane</keyword>
<dbReference type="NCBIfam" id="NF001389">
    <property type="entry name" value="PRK00281.1-2"/>
    <property type="match status" value="1"/>
</dbReference>
<dbReference type="GO" id="GO:0005886">
    <property type="term" value="C:plasma membrane"/>
    <property type="evidence" value="ECO:0007669"/>
    <property type="project" value="UniProtKB-SubCell"/>
</dbReference>
<keyword evidence="9 14" id="KW-0472">Membrane</keyword>
<dbReference type="KEGG" id="dti:Desti_4461"/>
<keyword evidence="14" id="KW-0573">Peptidoglycan synthesis</keyword>
<feature type="transmembrane region" description="Helical" evidence="14">
    <location>
        <begin position="219"/>
        <end position="237"/>
    </location>
</feature>
<dbReference type="PATRIC" id="fig|706587.4.peg.5059"/>
<evidence type="ECO:0000256" key="14">
    <source>
        <dbReference type="HAMAP-Rule" id="MF_01006"/>
    </source>
</evidence>
<dbReference type="Proteomes" id="UP000006055">
    <property type="component" value="Chromosome"/>
</dbReference>
<dbReference type="GO" id="GO:0071555">
    <property type="term" value="P:cell wall organization"/>
    <property type="evidence" value="ECO:0007669"/>
    <property type="project" value="UniProtKB-KW"/>
</dbReference>
<feature type="transmembrane region" description="Helical" evidence="14">
    <location>
        <begin position="41"/>
        <end position="61"/>
    </location>
</feature>
<keyword evidence="7 14" id="KW-0378">Hydrolase</keyword>
<dbReference type="GO" id="GO:0009252">
    <property type="term" value="P:peptidoglycan biosynthetic process"/>
    <property type="evidence" value="ECO:0007669"/>
    <property type="project" value="UniProtKB-KW"/>
</dbReference>
<dbReference type="NCBIfam" id="NF001390">
    <property type="entry name" value="PRK00281.1-4"/>
    <property type="match status" value="1"/>
</dbReference>
<evidence type="ECO:0000256" key="3">
    <source>
        <dbReference type="ARBA" id="ARBA00012374"/>
    </source>
</evidence>
<reference evidence="16" key="1">
    <citation type="submission" date="2012-06" db="EMBL/GenBank/DDBJ databases">
        <title>Complete sequence of chromosome of Desulfomonile tiedjei DSM 6799.</title>
        <authorList>
            <person name="Lucas S."/>
            <person name="Copeland A."/>
            <person name="Lapidus A."/>
            <person name="Glavina del Rio T."/>
            <person name="Dalin E."/>
            <person name="Tice H."/>
            <person name="Bruce D."/>
            <person name="Goodwin L."/>
            <person name="Pitluck S."/>
            <person name="Peters L."/>
            <person name="Ovchinnikova G."/>
            <person name="Zeytun A."/>
            <person name="Lu M."/>
            <person name="Kyrpides N."/>
            <person name="Mavromatis K."/>
            <person name="Ivanova N."/>
            <person name="Brettin T."/>
            <person name="Detter J.C."/>
            <person name="Han C."/>
            <person name="Larimer F."/>
            <person name="Land M."/>
            <person name="Hauser L."/>
            <person name="Markowitz V."/>
            <person name="Cheng J.-F."/>
            <person name="Hugenholtz P."/>
            <person name="Woyke T."/>
            <person name="Wu D."/>
            <person name="Spring S."/>
            <person name="Schroeder M."/>
            <person name="Brambilla E."/>
            <person name="Klenk H.-P."/>
            <person name="Eisen J.A."/>
        </authorList>
    </citation>
    <scope>NUCLEOTIDE SEQUENCE [LARGE SCALE GENOMIC DNA]</scope>
    <source>
        <strain evidence="16">ATCC 49306 / DSM 6799 / DCB-1</strain>
    </source>
</reference>
<protein>
    <recommendedName>
        <fullName evidence="4 14">Undecaprenyl-diphosphatase</fullName>
        <ecNumber evidence="3 14">3.6.1.27</ecNumber>
    </recommendedName>
    <alternativeName>
        <fullName evidence="12 14">Bacitracin resistance protein</fullName>
    </alternativeName>
    <alternativeName>
        <fullName evidence="11 14">Undecaprenyl pyrophosphate phosphatase</fullName>
    </alternativeName>
</protein>
<comment type="similarity">
    <text evidence="2 14">Belongs to the UppP family.</text>
</comment>
<dbReference type="InterPro" id="IPR003824">
    <property type="entry name" value="UppP"/>
</dbReference>
<dbReference type="HAMAP" id="MF_01006">
    <property type="entry name" value="Undec_diphosphatase"/>
    <property type="match status" value="1"/>
</dbReference>
<evidence type="ECO:0000256" key="2">
    <source>
        <dbReference type="ARBA" id="ARBA00010621"/>
    </source>
</evidence>
<dbReference type="OrthoDB" id="9808289at2"/>
<feature type="transmembrane region" description="Helical" evidence="14">
    <location>
        <begin position="6"/>
        <end position="29"/>
    </location>
</feature>
<feature type="transmembrane region" description="Helical" evidence="14">
    <location>
        <begin position="110"/>
        <end position="132"/>
    </location>
</feature>
<keyword evidence="5 14" id="KW-1003">Cell membrane</keyword>
<feature type="transmembrane region" description="Helical" evidence="14">
    <location>
        <begin position="152"/>
        <end position="175"/>
    </location>
</feature>
<evidence type="ECO:0000256" key="13">
    <source>
        <dbReference type="ARBA" id="ARBA00047594"/>
    </source>
</evidence>
<evidence type="ECO:0000256" key="1">
    <source>
        <dbReference type="ARBA" id="ARBA00004651"/>
    </source>
</evidence>
<organism evidence="15 16">
    <name type="scientific">Desulfomonile tiedjei (strain ATCC 49306 / DSM 6799 / DCB-1)</name>
    <dbReference type="NCBI Taxonomy" id="706587"/>
    <lineage>
        <taxon>Bacteria</taxon>
        <taxon>Pseudomonadati</taxon>
        <taxon>Thermodesulfobacteriota</taxon>
        <taxon>Desulfomonilia</taxon>
        <taxon>Desulfomonilales</taxon>
        <taxon>Desulfomonilaceae</taxon>
        <taxon>Desulfomonile</taxon>
    </lineage>
</organism>
<dbReference type="GO" id="GO:0050380">
    <property type="term" value="F:undecaprenyl-diphosphatase activity"/>
    <property type="evidence" value="ECO:0007669"/>
    <property type="project" value="UniProtKB-UniRule"/>
</dbReference>
<gene>
    <name evidence="14" type="primary">uppP</name>
    <name evidence="15" type="ordered locus">Desti_4461</name>
</gene>
<keyword evidence="16" id="KW-1185">Reference proteome</keyword>
<evidence type="ECO:0000256" key="7">
    <source>
        <dbReference type="ARBA" id="ARBA00022801"/>
    </source>
</evidence>
<dbReference type="EMBL" id="CP003360">
    <property type="protein sequence ID" value="AFM27093.1"/>
    <property type="molecule type" value="Genomic_DNA"/>
</dbReference>
<name>I4CC02_DESTA</name>
<accession>I4CC02</accession>
<dbReference type="eggNOG" id="COG1968">
    <property type="taxonomic scope" value="Bacteria"/>
</dbReference>
<keyword evidence="14" id="KW-0961">Cell wall biogenesis/degradation</keyword>
<keyword evidence="14" id="KW-0133">Cell shape</keyword>
<dbReference type="Pfam" id="PF02673">
    <property type="entry name" value="BacA"/>
    <property type="match status" value="1"/>
</dbReference>
<comment type="miscellaneous">
    <text evidence="14">Bacitracin is thought to be involved in the inhibition of peptidoglycan synthesis by sequestering undecaprenyl diphosphate, thereby reducing the pool of lipid carrier available.</text>
</comment>
<feature type="transmembrane region" description="Helical" evidence="14">
    <location>
        <begin position="249"/>
        <end position="267"/>
    </location>
</feature>
<dbReference type="AlphaFoldDB" id="I4CC02"/>
<evidence type="ECO:0000256" key="4">
    <source>
        <dbReference type="ARBA" id="ARBA00021581"/>
    </source>
</evidence>
<evidence type="ECO:0000256" key="6">
    <source>
        <dbReference type="ARBA" id="ARBA00022692"/>
    </source>
</evidence>
<proteinExistence type="inferred from homology"/>
<dbReference type="HOGENOM" id="CLU_060296_2_0_7"/>
<dbReference type="RefSeq" id="WP_014812208.1">
    <property type="nucleotide sequence ID" value="NC_018025.1"/>
</dbReference>
<evidence type="ECO:0000256" key="8">
    <source>
        <dbReference type="ARBA" id="ARBA00022989"/>
    </source>
</evidence>
<keyword evidence="10 14" id="KW-0046">Antibiotic resistance</keyword>
<evidence type="ECO:0000256" key="11">
    <source>
        <dbReference type="ARBA" id="ARBA00032707"/>
    </source>
</evidence>
<comment type="subcellular location">
    <subcellularLocation>
        <location evidence="14">Cell inner membrane</location>
        <topology evidence="14">Multi-pass membrane protein</topology>
    </subcellularLocation>
    <subcellularLocation>
        <location evidence="1">Cell membrane</location>
        <topology evidence="1">Multi-pass membrane protein</topology>
    </subcellularLocation>
</comment>
<evidence type="ECO:0000313" key="15">
    <source>
        <dbReference type="EMBL" id="AFM27093.1"/>
    </source>
</evidence>
<dbReference type="PANTHER" id="PTHR30622">
    <property type="entry name" value="UNDECAPRENYL-DIPHOSPHATASE"/>
    <property type="match status" value="1"/>
</dbReference>
<evidence type="ECO:0000256" key="12">
    <source>
        <dbReference type="ARBA" id="ARBA00032932"/>
    </source>
</evidence>
<evidence type="ECO:0000256" key="9">
    <source>
        <dbReference type="ARBA" id="ARBA00023136"/>
    </source>
</evidence>
<feature type="transmembrane region" description="Helical" evidence="14">
    <location>
        <begin position="81"/>
        <end position="103"/>
    </location>
</feature>